<dbReference type="Gene3D" id="2.40.50.1070">
    <property type="match status" value="1"/>
</dbReference>
<comment type="caution">
    <text evidence="7">The sequence shown here is derived from an EMBL/GenBank/DDBJ whole genome shotgun (WGS) entry which is preliminary data.</text>
</comment>
<dbReference type="Proteomes" id="UP001156694">
    <property type="component" value="Unassembled WGS sequence"/>
</dbReference>
<keyword evidence="5" id="KW-0411">Iron-sulfur</keyword>
<name>A0ABQ5VW23_9RHOB</name>
<dbReference type="RefSeq" id="WP_284377751.1">
    <property type="nucleotide sequence ID" value="NZ_BSNN01000004.1"/>
</dbReference>
<keyword evidence="4 6" id="KW-0949">S-adenosyl-L-methionine</keyword>
<dbReference type="PANTHER" id="PTHR11061:SF49">
    <property type="entry name" value="23S RRNA (URACIL(1939)-C(5))-METHYLTRANSFERASE RLMD"/>
    <property type="match status" value="1"/>
</dbReference>
<dbReference type="PROSITE" id="PS51687">
    <property type="entry name" value="SAM_MT_RNA_M5U"/>
    <property type="match status" value="1"/>
</dbReference>
<sequence>MREVTIEKLGALGDGIARDGGAEIYVPYALPGEIVSGDISNGRMDTPKIITPSPARIKPVCRHYKSCGGCTMQHTTAQVQADWKLQKTKDALSAVNLHPEVRISDVVNLHSRRRATLSVKRTKKGAMVGFYGRGSDNIIEITECAVIAPEILALFPALIEIAILGASRKAALRVAVTLADNGMDLSIENGKELDAPQISKLAQIAGRANIIRLAWNGEIAVQSDPPRQTFAGVAVFPPAGSFLQATKLGEQQLQSIVAKIVGDAKQVVDLFAGCGTFAIPLARMATVVAYEGDAAMMGALDQAWRGSNGLRDITTHTRDLFRRAVLAEELCKTDAVVIDPPRAGALAQTKELAKSDVAKIAFVSCNPATFARDARVLVDAGYSLNWVQVVDQFLFNPHVELVAEFTRP</sequence>
<proteinExistence type="inferred from homology"/>
<keyword evidence="1" id="KW-0408">Iron</keyword>
<evidence type="ECO:0000313" key="7">
    <source>
        <dbReference type="EMBL" id="GLQ35384.1"/>
    </source>
</evidence>
<feature type="binding site" evidence="6">
    <location>
        <position position="244"/>
    </location>
    <ligand>
        <name>S-adenosyl-L-methionine</name>
        <dbReference type="ChEBI" id="CHEBI:59789"/>
    </ligand>
</feature>
<dbReference type="SUPFAM" id="SSF53335">
    <property type="entry name" value="S-adenosyl-L-methionine-dependent methyltransferases"/>
    <property type="match status" value="1"/>
</dbReference>
<evidence type="ECO:0000313" key="8">
    <source>
        <dbReference type="Proteomes" id="UP001156694"/>
    </source>
</evidence>
<feature type="binding site" evidence="6">
    <location>
        <position position="271"/>
    </location>
    <ligand>
        <name>S-adenosyl-L-methionine</name>
        <dbReference type="ChEBI" id="CHEBI:59789"/>
    </ligand>
</feature>
<feature type="binding site" evidence="6">
    <location>
        <position position="291"/>
    </location>
    <ligand>
        <name>S-adenosyl-L-methionine</name>
        <dbReference type="ChEBI" id="CHEBI:59789"/>
    </ligand>
</feature>
<feature type="binding site" evidence="6">
    <location>
        <position position="339"/>
    </location>
    <ligand>
        <name>S-adenosyl-L-methionine</name>
        <dbReference type="ChEBI" id="CHEBI:59789"/>
    </ligand>
</feature>
<dbReference type="Gene3D" id="3.40.50.150">
    <property type="entry name" value="Vaccinia Virus protein VP39"/>
    <property type="match status" value="1"/>
</dbReference>
<dbReference type="GO" id="GO:0008168">
    <property type="term" value="F:methyltransferase activity"/>
    <property type="evidence" value="ECO:0007669"/>
    <property type="project" value="UniProtKB-KW"/>
</dbReference>
<keyword evidence="3 6" id="KW-0808">Transferase</keyword>
<keyword evidence="1" id="KW-0479">Metal-binding</keyword>
<dbReference type="Gene3D" id="2.40.50.140">
    <property type="entry name" value="Nucleic acid-binding proteins"/>
    <property type="match status" value="1"/>
</dbReference>
<evidence type="ECO:0000256" key="3">
    <source>
        <dbReference type="ARBA" id="ARBA00022679"/>
    </source>
</evidence>
<dbReference type="PANTHER" id="PTHR11061">
    <property type="entry name" value="RNA M5U METHYLTRANSFERASE"/>
    <property type="match status" value="1"/>
</dbReference>
<evidence type="ECO:0000256" key="4">
    <source>
        <dbReference type="ARBA" id="ARBA00022691"/>
    </source>
</evidence>
<evidence type="ECO:0000256" key="5">
    <source>
        <dbReference type="ARBA" id="ARBA00023014"/>
    </source>
</evidence>
<comment type="similarity">
    <text evidence="6">Belongs to the class I-like SAM-binding methyltransferase superfamily. RNA M5U methyltransferase family.</text>
</comment>
<gene>
    <name evidence="7" type="primary">TrmA</name>
    <name evidence="7" type="ORF">GCM10007939_16670</name>
</gene>
<reference evidence="8" key="1">
    <citation type="journal article" date="2019" name="Int. J. Syst. Evol. Microbiol.">
        <title>The Global Catalogue of Microorganisms (GCM) 10K type strain sequencing project: providing services to taxonomists for standard genome sequencing and annotation.</title>
        <authorList>
            <consortium name="The Broad Institute Genomics Platform"/>
            <consortium name="The Broad Institute Genome Sequencing Center for Infectious Disease"/>
            <person name="Wu L."/>
            <person name="Ma J."/>
        </authorList>
    </citation>
    <scope>NUCLEOTIDE SEQUENCE [LARGE SCALE GENOMIC DNA]</scope>
    <source>
        <strain evidence="8">NBRC 110140</strain>
    </source>
</reference>
<dbReference type="EMBL" id="BSNN01000004">
    <property type="protein sequence ID" value="GLQ35384.1"/>
    <property type="molecule type" value="Genomic_DNA"/>
</dbReference>
<dbReference type="SUPFAM" id="SSF50249">
    <property type="entry name" value="Nucleic acid-binding proteins"/>
    <property type="match status" value="1"/>
</dbReference>
<dbReference type="Pfam" id="PF05958">
    <property type="entry name" value="tRNA_U5-meth_tr"/>
    <property type="match status" value="1"/>
</dbReference>
<dbReference type="InterPro" id="IPR012340">
    <property type="entry name" value="NA-bd_OB-fold"/>
</dbReference>
<feature type="active site" description="Nucleophile" evidence="6">
    <location>
        <position position="365"/>
    </location>
</feature>
<protein>
    <submittedName>
        <fullName evidence="7">RNA methyltransferase</fullName>
    </submittedName>
</protein>
<organism evidence="7 8">
    <name type="scientific">Amylibacter marinus</name>
    <dbReference type="NCBI Taxonomy" id="1475483"/>
    <lineage>
        <taxon>Bacteria</taxon>
        <taxon>Pseudomonadati</taxon>
        <taxon>Pseudomonadota</taxon>
        <taxon>Alphaproteobacteria</taxon>
        <taxon>Rhodobacterales</taxon>
        <taxon>Paracoccaceae</taxon>
        <taxon>Amylibacter</taxon>
    </lineage>
</organism>
<dbReference type="GO" id="GO:0032259">
    <property type="term" value="P:methylation"/>
    <property type="evidence" value="ECO:0007669"/>
    <property type="project" value="UniProtKB-KW"/>
</dbReference>
<evidence type="ECO:0000256" key="1">
    <source>
        <dbReference type="ARBA" id="ARBA00022485"/>
    </source>
</evidence>
<evidence type="ECO:0000256" key="6">
    <source>
        <dbReference type="PROSITE-ProRule" id="PRU01024"/>
    </source>
</evidence>
<accession>A0ABQ5VW23</accession>
<keyword evidence="1" id="KW-0004">4Fe-4S</keyword>
<dbReference type="CDD" id="cd02440">
    <property type="entry name" value="AdoMet_MTases"/>
    <property type="match status" value="1"/>
</dbReference>
<keyword evidence="2 6" id="KW-0489">Methyltransferase</keyword>
<dbReference type="InterPro" id="IPR010280">
    <property type="entry name" value="U5_MeTrfase_fam"/>
</dbReference>
<dbReference type="InterPro" id="IPR029063">
    <property type="entry name" value="SAM-dependent_MTases_sf"/>
</dbReference>
<keyword evidence="8" id="KW-1185">Reference proteome</keyword>
<evidence type="ECO:0000256" key="2">
    <source>
        <dbReference type="ARBA" id="ARBA00022603"/>
    </source>
</evidence>